<reference evidence="3 4" key="1">
    <citation type="submission" date="2017-06" db="EMBL/GenBank/DDBJ databases">
        <title>Sequencing and comparative analysis of myxobacterial genomes.</title>
        <authorList>
            <person name="Rupp O."/>
            <person name="Goesmann A."/>
            <person name="Sogaard-Andersen L."/>
        </authorList>
    </citation>
    <scope>NUCLEOTIDE SEQUENCE [LARGE SCALE GENOMIC DNA]</scope>
    <source>
        <strain evidence="3 4">DSM 14697</strain>
    </source>
</reference>
<feature type="region of interest" description="Disordered" evidence="1">
    <location>
        <begin position="218"/>
        <end position="238"/>
    </location>
</feature>
<keyword evidence="2" id="KW-0732">Signal</keyword>
<dbReference type="OrthoDB" id="5526786at2"/>
<accession>A0A250K0J6</accession>
<feature type="chain" id="PRO_5013304301" evidence="2">
    <location>
        <begin position="23"/>
        <end position="238"/>
    </location>
</feature>
<proteinExistence type="predicted"/>
<dbReference type="RefSeq" id="WP_157757566.1">
    <property type="nucleotide sequence ID" value="NZ_CP022203.1"/>
</dbReference>
<dbReference type="KEGG" id="mmas:MYMAC_005168"/>
<dbReference type="AlphaFoldDB" id="A0A250K0J6"/>
<name>A0A250K0J6_9BACT</name>
<keyword evidence="3" id="KW-0449">Lipoprotein</keyword>
<protein>
    <submittedName>
        <fullName evidence="3">Lipoprotein</fullName>
    </submittedName>
</protein>
<organism evidence="3 4">
    <name type="scientific">Corallococcus macrosporus DSM 14697</name>
    <dbReference type="NCBI Taxonomy" id="1189310"/>
    <lineage>
        <taxon>Bacteria</taxon>
        <taxon>Pseudomonadati</taxon>
        <taxon>Myxococcota</taxon>
        <taxon>Myxococcia</taxon>
        <taxon>Myxococcales</taxon>
        <taxon>Cystobacterineae</taxon>
        <taxon>Myxococcaceae</taxon>
        <taxon>Corallococcus</taxon>
    </lineage>
</organism>
<evidence type="ECO:0000313" key="4">
    <source>
        <dbReference type="Proteomes" id="UP000217343"/>
    </source>
</evidence>
<evidence type="ECO:0000313" key="3">
    <source>
        <dbReference type="EMBL" id="ATB49523.1"/>
    </source>
</evidence>
<dbReference type="Proteomes" id="UP000217343">
    <property type="component" value="Chromosome"/>
</dbReference>
<sequence>MLTRIALCLAVAAFLLPETTQACVCISGTGDLHHVLKTARERASAIYRARVVPAPVGPDLGTVSVEVLDVIKGPVVAGEKFVLPQGGGGDCRVRFREEAVYLIYAEPQKPKLIWSCSRTRPLPSLEDAEWRWLTSGKLPVIPVAVQRESVSCQPCEGAAPACDQNKQCMAKWEPPEALAADQCQWKTADQARCTFTSPRVPLPRDAPTSPVLVCRPEAGSKHRHTCSVQKDPHPSQAE</sequence>
<evidence type="ECO:0000256" key="1">
    <source>
        <dbReference type="SAM" id="MobiDB-lite"/>
    </source>
</evidence>
<keyword evidence="4" id="KW-1185">Reference proteome</keyword>
<evidence type="ECO:0000256" key="2">
    <source>
        <dbReference type="SAM" id="SignalP"/>
    </source>
</evidence>
<feature type="signal peptide" evidence="2">
    <location>
        <begin position="1"/>
        <end position="22"/>
    </location>
</feature>
<dbReference type="EMBL" id="CP022203">
    <property type="protein sequence ID" value="ATB49523.1"/>
    <property type="molecule type" value="Genomic_DNA"/>
</dbReference>
<gene>
    <name evidence="3" type="ORF">MYMAC_005168</name>
</gene>